<keyword evidence="2" id="KW-0547">Nucleotide-binding</keyword>
<evidence type="ECO:0000313" key="5">
    <source>
        <dbReference type="EMBL" id="GJM53702.1"/>
    </source>
</evidence>
<evidence type="ECO:0000313" key="4">
    <source>
        <dbReference type="EMBL" id="GJM51586.1"/>
    </source>
</evidence>
<dbReference type="InterPro" id="IPR003812">
    <property type="entry name" value="Fido"/>
</dbReference>
<keyword evidence="2" id="KW-0067">ATP-binding</keyword>
<feature type="domain" description="Fido" evidence="3">
    <location>
        <begin position="1"/>
        <end position="103"/>
    </location>
</feature>
<feature type="binding site" evidence="2">
    <location>
        <begin position="40"/>
        <end position="47"/>
    </location>
    <ligand>
        <name>ATP</name>
        <dbReference type="ChEBI" id="CHEBI:30616"/>
    </ligand>
</feature>
<dbReference type="EMBL" id="BQKB01000046">
    <property type="protein sequence ID" value="GJM53702.1"/>
    <property type="molecule type" value="Genomic_DNA"/>
</dbReference>
<protein>
    <recommendedName>
        <fullName evidence="3">Fido domain-containing protein</fullName>
    </recommendedName>
</protein>
<organism evidence="4 6">
    <name type="scientific">Capnocytophaga catalasegens</name>
    <dbReference type="NCBI Taxonomy" id="1004260"/>
    <lineage>
        <taxon>Bacteria</taxon>
        <taxon>Pseudomonadati</taxon>
        <taxon>Bacteroidota</taxon>
        <taxon>Flavobacteriia</taxon>
        <taxon>Flavobacteriales</taxon>
        <taxon>Flavobacteriaceae</taxon>
        <taxon>Capnocytophaga</taxon>
    </lineage>
</organism>
<dbReference type="PROSITE" id="PS51459">
    <property type="entry name" value="FIDO"/>
    <property type="match status" value="1"/>
</dbReference>
<reference evidence="4 7" key="1">
    <citation type="submission" date="2021-11" db="EMBL/GenBank/DDBJ databases">
        <title>Draft genome sequence of Capnocytophaga sp. strain KC07075 isolated from cat oral cavity.</title>
        <authorList>
            <person name="Suzuki M."/>
            <person name="Imaoka K."/>
            <person name="Kimura M."/>
            <person name="Morikawa S."/>
            <person name="Maeda K."/>
        </authorList>
    </citation>
    <scope>NUCLEOTIDE SEQUENCE</scope>
    <source>
        <strain evidence="4">KC07075</strain>
        <strain evidence="5 7">KC07079</strain>
    </source>
</reference>
<evidence type="ECO:0000256" key="2">
    <source>
        <dbReference type="PIRSR" id="PIRSR640198-2"/>
    </source>
</evidence>
<dbReference type="InterPro" id="IPR036597">
    <property type="entry name" value="Fido-like_dom_sf"/>
</dbReference>
<dbReference type="Gene3D" id="1.10.3290.10">
    <property type="entry name" value="Fido-like domain"/>
    <property type="match status" value="1"/>
</dbReference>
<keyword evidence="7" id="KW-1185">Reference proteome</keyword>
<dbReference type="PANTHER" id="PTHR13504">
    <property type="entry name" value="FIDO DOMAIN-CONTAINING PROTEIN DDB_G0283145"/>
    <property type="match status" value="1"/>
</dbReference>
<dbReference type="Pfam" id="PF02661">
    <property type="entry name" value="Fic"/>
    <property type="match status" value="1"/>
</dbReference>
<name>A0AAV5AZQ0_9FLAO</name>
<dbReference type="SUPFAM" id="SSF140931">
    <property type="entry name" value="Fic-like"/>
    <property type="match status" value="1"/>
</dbReference>
<dbReference type="AlphaFoldDB" id="A0AAV5AZQ0"/>
<accession>A0AAV5AZQ0</accession>
<dbReference type="Proteomes" id="UP001207736">
    <property type="component" value="Unassembled WGS sequence"/>
</dbReference>
<dbReference type="GO" id="GO:0005524">
    <property type="term" value="F:ATP binding"/>
    <property type="evidence" value="ECO:0007669"/>
    <property type="project" value="UniProtKB-KW"/>
</dbReference>
<dbReference type="RefSeq" id="WP_264847760.1">
    <property type="nucleotide sequence ID" value="NZ_BPMA01000074.1"/>
</dbReference>
<dbReference type="InterPro" id="IPR040198">
    <property type="entry name" value="Fido_containing"/>
</dbReference>
<evidence type="ECO:0000313" key="6">
    <source>
        <dbReference type="Proteomes" id="UP001207736"/>
    </source>
</evidence>
<feature type="active site" evidence="1">
    <location>
        <position position="36"/>
    </location>
</feature>
<dbReference type="PANTHER" id="PTHR13504:SF38">
    <property type="entry name" value="FIDO DOMAIN-CONTAINING PROTEIN"/>
    <property type="match status" value="1"/>
</dbReference>
<gene>
    <name evidence="4" type="ORF">RCZ15_25590</name>
    <name evidence="5" type="ORF">RCZ16_20180</name>
</gene>
<sequence>MEKLFHDIDVLIKKKPFLEEIFYFASFIHLIFVKIHPCNDGNGRTARLLEKWFLAQKLGEKAWFIQSEKMYFNNHHNYYQNIRKLGLEYTELDYSEALPFVLMLPTSL</sequence>
<dbReference type="EMBL" id="BQKA01000069">
    <property type="protein sequence ID" value="GJM51586.1"/>
    <property type="molecule type" value="Genomic_DNA"/>
</dbReference>
<comment type="caution">
    <text evidence="4">The sequence shown here is derived from an EMBL/GenBank/DDBJ whole genome shotgun (WGS) entry which is preliminary data.</text>
</comment>
<dbReference type="Proteomes" id="UP001208692">
    <property type="component" value="Unassembled WGS sequence"/>
</dbReference>
<evidence type="ECO:0000313" key="7">
    <source>
        <dbReference type="Proteomes" id="UP001208692"/>
    </source>
</evidence>
<proteinExistence type="predicted"/>
<evidence type="ECO:0000259" key="3">
    <source>
        <dbReference type="PROSITE" id="PS51459"/>
    </source>
</evidence>
<evidence type="ECO:0000256" key="1">
    <source>
        <dbReference type="PIRSR" id="PIRSR640198-1"/>
    </source>
</evidence>